<keyword evidence="2" id="KW-1185">Reference proteome</keyword>
<dbReference type="OrthoDB" id="3229088at2759"/>
<organism evidence="1 2">
    <name type="scientific">Mycena venus</name>
    <dbReference type="NCBI Taxonomy" id="2733690"/>
    <lineage>
        <taxon>Eukaryota</taxon>
        <taxon>Fungi</taxon>
        <taxon>Dikarya</taxon>
        <taxon>Basidiomycota</taxon>
        <taxon>Agaricomycotina</taxon>
        <taxon>Agaricomycetes</taxon>
        <taxon>Agaricomycetidae</taxon>
        <taxon>Agaricales</taxon>
        <taxon>Marasmiineae</taxon>
        <taxon>Mycenaceae</taxon>
        <taxon>Mycena</taxon>
    </lineage>
</organism>
<proteinExistence type="predicted"/>
<evidence type="ECO:0000313" key="1">
    <source>
        <dbReference type="EMBL" id="KAF7352502.1"/>
    </source>
</evidence>
<dbReference type="EMBL" id="JACAZI010000009">
    <property type="protein sequence ID" value="KAF7352502.1"/>
    <property type="molecule type" value="Genomic_DNA"/>
</dbReference>
<evidence type="ECO:0000313" key="2">
    <source>
        <dbReference type="Proteomes" id="UP000620124"/>
    </source>
</evidence>
<comment type="caution">
    <text evidence="1">The sequence shown here is derived from an EMBL/GenBank/DDBJ whole genome shotgun (WGS) entry which is preliminary data.</text>
</comment>
<dbReference type="AlphaFoldDB" id="A0A8H6Y4G5"/>
<dbReference type="Proteomes" id="UP000620124">
    <property type="component" value="Unassembled WGS sequence"/>
</dbReference>
<sequence length="562" mass="63148">MQQCGAGALGSTADLDAVRHHTLLNSNEAPLDYEVSIVASLISKADARLAGLDEEIARLEDCLKLGADRVGVPQDCASIAALALSNADAALVNLEEVVQLGDLLKQLRAEPDAPQDREVPTVASVTPTVDARLAGVDEEISHVEDRLKELREEHISLSSCRTRDLAILSPVRKVPPEVLAYIFSWTLPFMKNRANCRFSITASPWVLTYISRHWRAVACSIPCLWSSINLNFELDMNPISLSMMEAQMARSQGQMLGIHFIGCEVSDPWPQIDIFCCLAKHSSHWEELTLQMSSHLVPLLEGLRDRVPLLRRLWIQWPSPECQQGAQSIDFCQTAPSLVDVGAFNAHRFIPFRLPFHQLTRYDFNAPWRIHRGMLEHTPNLVEARIIIAFEDEPWPESGEIMRFSFLRRLCVSIPHILEFLRFPVLEEIAIEVDHRGGRNILSYLEFSVGRSVCRLRKVFFNGCPVIATEVLEKFPSIIELAIIVETHEDSLEFNSLMRSLTISEAAGSKVVAPNLRSLSFASINKGWMVSGIYLEMVKSRWEAEQCALESAAVLTKFWEQS</sequence>
<gene>
    <name evidence="1" type="ORF">MVEN_01215100</name>
</gene>
<accession>A0A8H6Y4G5</accession>
<name>A0A8H6Y4G5_9AGAR</name>
<reference evidence="1" key="1">
    <citation type="submission" date="2020-05" db="EMBL/GenBank/DDBJ databases">
        <title>Mycena genomes resolve the evolution of fungal bioluminescence.</title>
        <authorList>
            <person name="Tsai I.J."/>
        </authorList>
    </citation>
    <scope>NUCLEOTIDE SEQUENCE</scope>
    <source>
        <strain evidence="1">CCC161011</strain>
    </source>
</reference>
<protein>
    <submittedName>
        <fullName evidence="1">F-box domain-containing protein</fullName>
    </submittedName>
</protein>